<reference evidence="2 3" key="1">
    <citation type="submission" date="2015-11" db="EMBL/GenBank/DDBJ databases">
        <authorList>
            <consortium name="Pathogen Informatics"/>
        </authorList>
    </citation>
    <scope>NUCLEOTIDE SEQUENCE [LARGE SCALE GENOMIC DNA]</scope>
    <source>
        <strain evidence="2 3">007A-0283</strain>
    </source>
</reference>
<keyword evidence="2" id="KW-0808">Transferase</keyword>
<sequence>MNAFSKIAHAKEHLGYKSGNIYSHTIDKDNAKNFVNGYQKILNFYKFHLPAQNKCIDLGCGAGHLTNEFKNHGFDITGLEYSNDALDVAKKHNPHLNIVQGDMSKFNEPNSYDFIFSREVYIITRVNAFTDQKNIISNIVHSLKPRGGVFMLVGSDVSYPDCMNYDLIRKVIKNQGDILVSQKYYEFIFRKFNKFIFGKISYKILEILLYPLIAYKSRKGWAKIYIILFKKK</sequence>
<dbReference type="EMBL" id="FAVC01000002">
    <property type="protein sequence ID" value="CUU82176.1"/>
    <property type="molecule type" value="Genomic_DNA"/>
</dbReference>
<feature type="domain" description="Methyltransferase" evidence="1">
    <location>
        <begin position="54"/>
        <end position="151"/>
    </location>
</feature>
<dbReference type="AlphaFoldDB" id="A0A9W5ARB6"/>
<evidence type="ECO:0000313" key="3">
    <source>
        <dbReference type="Proteomes" id="UP000052245"/>
    </source>
</evidence>
<gene>
    <name evidence="2" type="ORF">ERS739223_00940</name>
</gene>
<name>A0A9W5ARB6_CAMHY</name>
<proteinExistence type="predicted"/>
<dbReference type="Pfam" id="PF13847">
    <property type="entry name" value="Methyltransf_31"/>
    <property type="match status" value="1"/>
</dbReference>
<evidence type="ECO:0000259" key="1">
    <source>
        <dbReference type="Pfam" id="PF13847"/>
    </source>
</evidence>
<dbReference type="PANTHER" id="PTHR43861">
    <property type="entry name" value="TRANS-ACONITATE 2-METHYLTRANSFERASE-RELATED"/>
    <property type="match status" value="1"/>
</dbReference>
<dbReference type="CDD" id="cd02440">
    <property type="entry name" value="AdoMet_MTases"/>
    <property type="match status" value="1"/>
</dbReference>
<dbReference type="InterPro" id="IPR029063">
    <property type="entry name" value="SAM-dependent_MTases_sf"/>
</dbReference>
<dbReference type="Proteomes" id="UP000052245">
    <property type="component" value="Unassembled WGS sequence"/>
</dbReference>
<dbReference type="Gene3D" id="3.40.50.150">
    <property type="entry name" value="Vaccinia Virus protein VP39"/>
    <property type="match status" value="1"/>
</dbReference>
<organism evidence="2 3">
    <name type="scientific">Campylobacter hyointestinalis subsp. hyointestinalis</name>
    <dbReference type="NCBI Taxonomy" id="91352"/>
    <lineage>
        <taxon>Bacteria</taxon>
        <taxon>Pseudomonadati</taxon>
        <taxon>Campylobacterota</taxon>
        <taxon>Epsilonproteobacteria</taxon>
        <taxon>Campylobacterales</taxon>
        <taxon>Campylobacteraceae</taxon>
        <taxon>Campylobacter</taxon>
    </lineage>
</organism>
<dbReference type="GO" id="GO:0008168">
    <property type="term" value="F:methyltransferase activity"/>
    <property type="evidence" value="ECO:0007669"/>
    <property type="project" value="UniProtKB-KW"/>
</dbReference>
<dbReference type="GO" id="GO:0032259">
    <property type="term" value="P:methylation"/>
    <property type="evidence" value="ECO:0007669"/>
    <property type="project" value="UniProtKB-KW"/>
</dbReference>
<comment type="caution">
    <text evidence="2">The sequence shown here is derived from an EMBL/GenBank/DDBJ whole genome shotgun (WGS) entry which is preliminary data.</text>
</comment>
<accession>A0A9W5ARB6</accession>
<protein>
    <submittedName>
        <fullName evidence="2">Methyltransferase type 11</fullName>
    </submittedName>
</protein>
<evidence type="ECO:0000313" key="2">
    <source>
        <dbReference type="EMBL" id="CUU82176.1"/>
    </source>
</evidence>
<keyword evidence="2" id="KW-0489">Methyltransferase</keyword>
<dbReference type="SUPFAM" id="SSF53335">
    <property type="entry name" value="S-adenosyl-L-methionine-dependent methyltransferases"/>
    <property type="match status" value="1"/>
</dbReference>
<dbReference type="RefSeq" id="WP_059443021.1">
    <property type="nucleotide sequence ID" value="NZ_FAVC01000002.1"/>
</dbReference>
<dbReference type="InterPro" id="IPR025714">
    <property type="entry name" value="Methyltranfer_dom"/>
</dbReference>